<accession>A0AAD4XW52</accession>
<protein>
    <submittedName>
        <fullName evidence="1">Uncharacterized protein</fullName>
    </submittedName>
</protein>
<evidence type="ECO:0000313" key="1">
    <source>
        <dbReference type="EMBL" id="KAI3953768.1"/>
    </source>
</evidence>
<reference evidence="1" key="1">
    <citation type="submission" date="2022-04" db="EMBL/GenBank/DDBJ databases">
        <title>A functionally conserved STORR gene fusion in Papaver species that diverged 16.8 million years ago.</title>
        <authorList>
            <person name="Catania T."/>
        </authorList>
    </citation>
    <scope>NUCLEOTIDE SEQUENCE</scope>
    <source>
        <strain evidence="1">S-188037</strain>
    </source>
</reference>
<organism evidence="1 2">
    <name type="scientific">Papaver atlanticum</name>
    <dbReference type="NCBI Taxonomy" id="357466"/>
    <lineage>
        <taxon>Eukaryota</taxon>
        <taxon>Viridiplantae</taxon>
        <taxon>Streptophyta</taxon>
        <taxon>Embryophyta</taxon>
        <taxon>Tracheophyta</taxon>
        <taxon>Spermatophyta</taxon>
        <taxon>Magnoliopsida</taxon>
        <taxon>Ranunculales</taxon>
        <taxon>Papaveraceae</taxon>
        <taxon>Papaveroideae</taxon>
        <taxon>Papaver</taxon>
    </lineage>
</organism>
<sequence>MKKMLEINGIVQDAKNNFIVPEVVKDYAKLGSIRDSSGCGTRMIVIHFGIKELCGYLLCVSDWKYKTRSVDTFDVQEVIKKYGSEEWGEYLIREAHLSLRILKMKLLYNFSFRGGFSLQIHHLAFCSPQPKLHDPALHRVLHKVFTLLLPEFRKLGGKSYSRTSQTLLLTPQRSIIHGLLEESIHFINLG</sequence>
<name>A0AAD4XW52_9MAGN</name>
<dbReference type="EMBL" id="JAJJMB010002020">
    <property type="protein sequence ID" value="KAI3953768.1"/>
    <property type="molecule type" value="Genomic_DNA"/>
</dbReference>
<proteinExistence type="predicted"/>
<evidence type="ECO:0000313" key="2">
    <source>
        <dbReference type="Proteomes" id="UP001202328"/>
    </source>
</evidence>
<gene>
    <name evidence="1" type="ORF">MKW98_017592</name>
</gene>
<dbReference type="Proteomes" id="UP001202328">
    <property type="component" value="Unassembled WGS sequence"/>
</dbReference>
<dbReference type="AlphaFoldDB" id="A0AAD4XW52"/>
<keyword evidence="2" id="KW-1185">Reference proteome</keyword>
<comment type="caution">
    <text evidence="1">The sequence shown here is derived from an EMBL/GenBank/DDBJ whole genome shotgun (WGS) entry which is preliminary data.</text>
</comment>